<feature type="compositionally biased region" description="Low complexity" evidence="6">
    <location>
        <begin position="32"/>
        <end position="42"/>
    </location>
</feature>
<dbReference type="Proteomes" id="UP000294530">
    <property type="component" value="Unassembled WGS sequence"/>
</dbReference>
<dbReference type="GeneID" id="94344621"/>
<dbReference type="EMBL" id="SHOA02000019">
    <property type="protein sequence ID" value="TDH69985.1"/>
    <property type="molecule type" value="Genomic_DNA"/>
</dbReference>
<dbReference type="GO" id="GO:0005637">
    <property type="term" value="C:nuclear inner membrane"/>
    <property type="evidence" value="ECO:0007669"/>
    <property type="project" value="InterPro"/>
</dbReference>
<evidence type="ECO:0000256" key="1">
    <source>
        <dbReference type="ARBA" id="ARBA00004126"/>
    </source>
</evidence>
<feature type="compositionally biased region" description="Polar residues" evidence="6">
    <location>
        <begin position="52"/>
        <end position="66"/>
    </location>
</feature>
<name>A0A976FNT2_BRELC</name>
<dbReference type="InterPro" id="IPR044780">
    <property type="entry name" value="Heh2/Src1"/>
</dbReference>
<keyword evidence="3 7" id="KW-1133">Transmembrane helix</keyword>
<evidence type="ECO:0000256" key="3">
    <source>
        <dbReference type="ARBA" id="ARBA00022989"/>
    </source>
</evidence>
<keyword evidence="4 7" id="KW-0472">Membrane</keyword>
<sequence length="612" mass="69936">MEQRRLKPSLSTKRKAPFVAAYSSTKRRRQQPAPGGFPAAAATVSKHKLPYSNPTKPTKVTNSGNTNERKPPLFSRYADPSVQSPKPIKNKYNTIAKTVASRQSMEPQEVDLSTLLDITRLETVEGDEILNTMLRVGKPRGLRQFPAEELLTNSEQRDRETLRRRRQKLRLQYSMMKEHTEPQDDARIRQSLVPKAPDIVQDCAFQTQETDERARLEEEEAETDEESTESKIHRLSTAMHLKWRQCWRWFVSGAFLLCVVVMTAPLIEQILAPPLPFCDSDWIEAFDESFGVVASPDDFDRSKALAPFLQTTLTRKCQPCPVYGNCLNGSVISCGHPYLLKYQTCLENPVAQHALNELAQAMQAFIAKKATEIVCNTSSFSNSLYERDLFNSRRHESVTVPVLLSDVQKFVSSTISYAKAVSMLPSTYVFHRALDLALRDLEHVSVTEDQTQLLVSEHVVPWSCRATRRLYAHIKVIALAMALGTMLVFGYRHFLLCRIERQVVDRFVKEVRYFLLDRTRSFDCSYSSDQLRDDLFKKQSMHDRAWLTTCVWPQVVAIVNRDARIRTRILKYVLTLSSSARSTLLTLKMAFVFRIENMETSTLCGNGPRLSH</sequence>
<evidence type="ECO:0000313" key="9">
    <source>
        <dbReference type="EMBL" id="TDH69985.1"/>
    </source>
</evidence>
<dbReference type="OrthoDB" id="118234at2759"/>
<dbReference type="GO" id="GO:0071763">
    <property type="term" value="P:nuclear membrane organization"/>
    <property type="evidence" value="ECO:0007669"/>
    <property type="project" value="TreeGrafter"/>
</dbReference>
<dbReference type="KEGG" id="blac:94344621"/>
<dbReference type="AlphaFoldDB" id="A0A976FNT2"/>
<feature type="transmembrane region" description="Helical" evidence="7">
    <location>
        <begin position="470"/>
        <end position="491"/>
    </location>
</feature>
<dbReference type="Pfam" id="PF09402">
    <property type="entry name" value="MSC"/>
    <property type="match status" value="1"/>
</dbReference>
<keyword evidence="5" id="KW-0539">Nucleus</keyword>
<accession>A0A976FNT2</accession>
<organism evidence="9 10">
    <name type="scientific">Bremia lactucae</name>
    <name type="common">Lettuce downy mildew</name>
    <dbReference type="NCBI Taxonomy" id="4779"/>
    <lineage>
        <taxon>Eukaryota</taxon>
        <taxon>Sar</taxon>
        <taxon>Stramenopiles</taxon>
        <taxon>Oomycota</taxon>
        <taxon>Peronosporomycetes</taxon>
        <taxon>Peronosporales</taxon>
        <taxon>Peronosporaceae</taxon>
        <taxon>Bremia</taxon>
    </lineage>
</organism>
<comment type="subcellular location">
    <subcellularLocation>
        <location evidence="1">Nucleus membrane</location>
    </subcellularLocation>
</comment>
<feature type="transmembrane region" description="Helical" evidence="7">
    <location>
        <begin position="249"/>
        <end position="267"/>
    </location>
</feature>
<dbReference type="RefSeq" id="XP_067819484.1">
    <property type="nucleotide sequence ID" value="XM_067958950.1"/>
</dbReference>
<evidence type="ECO:0000256" key="7">
    <source>
        <dbReference type="SAM" id="Phobius"/>
    </source>
</evidence>
<evidence type="ECO:0000256" key="4">
    <source>
        <dbReference type="ARBA" id="ARBA00023136"/>
    </source>
</evidence>
<gene>
    <name evidence="9" type="ORF">CCR75_000844</name>
</gene>
<evidence type="ECO:0000256" key="2">
    <source>
        <dbReference type="ARBA" id="ARBA00022692"/>
    </source>
</evidence>
<dbReference type="GO" id="GO:0034399">
    <property type="term" value="C:nuclear periphery"/>
    <property type="evidence" value="ECO:0007669"/>
    <property type="project" value="TreeGrafter"/>
</dbReference>
<dbReference type="GO" id="GO:0005783">
    <property type="term" value="C:endoplasmic reticulum"/>
    <property type="evidence" value="ECO:0007669"/>
    <property type="project" value="TreeGrafter"/>
</dbReference>
<protein>
    <recommendedName>
        <fullName evidence="8">Man1/Src1-like C-terminal domain-containing protein</fullName>
    </recommendedName>
</protein>
<feature type="domain" description="Man1/Src1-like C-terminal" evidence="8">
    <location>
        <begin position="304"/>
        <end position="569"/>
    </location>
</feature>
<dbReference type="InterPro" id="IPR018996">
    <property type="entry name" value="Man1/Src1-like_C"/>
</dbReference>
<keyword evidence="10" id="KW-1185">Reference proteome</keyword>
<dbReference type="GO" id="GO:0003682">
    <property type="term" value="F:chromatin binding"/>
    <property type="evidence" value="ECO:0007669"/>
    <property type="project" value="InterPro"/>
</dbReference>
<evidence type="ECO:0000256" key="5">
    <source>
        <dbReference type="ARBA" id="ARBA00023242"/>
    </source>
</evidence>
<evidence type="ECO:0000259" key="8">
    <source>
        <dbReference type="Pfam" id="PF09402"/>
    </source>
</evidence>
<proteinExistence type="predicted"/>
<keyword evidence="2 7" id="KW-0812">Transmembrane</keyword>
<reference evidence="9 10" key="1">
    <citation type="journal article" date="2021" name="Genome Biol.">
        <title>AFLAP: assembly-free linkage analysis pipeline using k-mers from genome sequencing data.</title>
        <authorList>
            <person name="Fletcher K."/>
            <person name="Zhang L."/>
            <person name="Gil J."/>
            <person name="Han R."/>
            <person name="Cavanaugh K."/>
            <person name="Michelmore R."/>
        </authorList>
    </citation>
    <scope>NUCLEOTIDE SEQUENCE [LARGE SCALE GENOMIC DNA]</scope>
    <source>
        <strain evidence="9 10">SF5</strain>
    </source>
</reference>
<feature type="region of interest" description="Disordered" evidence="6">
    <location>
        <begin position="1"/>
        <end position="88"/>
    </location>
</feature>
<evidence type="ECO:0000313" key="10">
    <source>
        <dbReference type="Proteomes" id="UP000294530"/>
    </source>
</evidence>
<dbReference type="PANTHER" id="PTHR47808">
    <property type="entry name" value="INNER NUCLEAR MEMBRANE PROTEIN HEH2-RELATED"/>
    <property type="match status" value="1"/>
</dbReference>
<evidence type="ECO:0000256" key="6">
    <source>
        <dbReference type="SAM" id="MobiDB-lite"/>
    </source>
</evidence>
<comment type="caution">
    <text evidence="9">The sequence shown here is derived from an EMBL/GenBank/DDBJ whole genome shotgun (WGS) entry which is preliminary data.</text>
</comment>
<dbReference type="PANTHER" id="PTHR47808:SF2">
    <property type="entry name" value="LEM DOMAIN-CONTAINING PROTEIN 2"/>
    <property type="match status" value="1"/>
</dbReference>